<comment type="similarity">
    <text evidence="1">Belongs to the universal stress protein A family.</text>
</comment>
<dbReference type="RefSeq" id="WP_015228016.1">
    <property type="nucleotide sequence ID" value="NC_019780.1"/>
</dbReference>
<dbReference type="PRINTS" id="PR01438">
    <property type="entry name" value="UNVRSLSTRESS"/>
</dbReference>
<dbReference type="PATRIC" id="fig|13035.3.peg.220"/>
<name>K9YSA8_DACS8</name>
<dbReference type="Proteomes" id="UP000010482">
    <property type="component" value="Chromosome"/>
</dbReference>
<dbReference type="Gene3D" id="3.40.50.620">
    <property type="entry name" value="HUPs"/>
    <property type="match status" value="1"/>
</dbReference>
<sequence>MFKTILFPVDHSRETRDAIATVTNLVQTYNSRLILLSVVETGEEAREDTRQMTSEGAVTELLEGIKSLLSEENVNNIETLEREGRPAFIICDVADELDADLIVMGCRGVGLIEEEAEHSVSNRVINLSPCPVLIIP</sequence>
<organism evidence="3 4">
    <name type="scientific">Dactylococcopsis salina (strain PCC 8305)</name>
    <name type="common">Myxobactron salinum</name>
    <dbReference type="NCBI Taxonomy" id="13035"/>
    <lineage>
        <taxon>Bacteria</taxon>
        <taxon>Bacillati</taxon>
        <taxon>Cyanobacteriota</taxon>
        <taxon>Cyanophyceae</taxon>
        <taxon>Nodosilineales</taxon>
        <taxon>Cymatolegaceae</taxon>
        <taxon>Dactylococcopsis</taxon>
    </lineage>
</organism>
<dbReference type="CDD" id="cd00293">
    <property type="entry name" value="USP-like"/>
    <property type="match status" value="1"/>
</dbReference>
<dbReference type="PANTHER" id="PTHR46268">
    <property type="entry name" value="STRESS RESPONSE PROTEIN NHAX"/>
    <property type="match status" value="1"/>
</dbReference>
<gene>
    <name evidence="3" type="ORF">Dacsa_0189</name>
</gene>
<dbReference type="InterPro" id="IPR006015">
    <property type="entry name" value="Universal_stress_UspA"/>
</dbReference>
<evidence type="ECO:0000259" key="2">
    <source>
        <dbReference type="Pfam" id="PF00582"/>
    </source>
</evidence>
<dbReference type="AlphaFoldDB" id="K9YSA8"/>
<dbReference type="SUPFAM" id="SSF52402">
    <property type="entry name" value="Adenine nucleotide alpha hydrolases-like"/>
    <property type="match status" value="1"/>
</dbReference>
<dbReference type="eggNOG" id="COG0589">
    <property type="taxonomic scope" value="Bacteria"/>
</dbReference>
<feature type="domain" description="UspA" evidence="2">
    <location>
        <begin position="1"/>
        <end position="136"/>
    </location>
</feature>
<dbReference type="STRING" id="13035.Dacsa_0189"/>
<evidence type="ECO:0000313" key="3">
    <source>
        <dbReference type="EMBL" id="AFZ49003.1"/>
    </source>
</evidence>
<dbReference type="PANTHER" id="PTHR46268:SF6">
    <property type="entry name" value="UNIVERSAL STRESS PROTEIN UP12"/>
    <property type="match status" value="1"/>
</dbReference>
<dbReference type="HOGENOM" id="CLU_049301_16_1_3"/>
<dbReference type="InterPro" id="IPR006016">
    <property type="entry name" value="UspA"/>
</dbReference>
<protein>
    <submittedName>
        <fullName evidence="3">Universal stress protein UspA-like protein</fullName>
    </submittedName>
</protein>
<proteinExistence type="inferred from homology"/>
<evidence type="ECO:0000256" key="1">
    <source>
        <dbReference type="ARBA" id="ARBA00008791"/>
    </source>
</evidence>
<evidence type="ECO:0000313" key="4">
    <source>
        <dbReference type="Proteomes" id="UP000010482"/>
    </source>
</evidence>
<dbReference type="InterPro" id="IPR014729">
    <property type="entry name" value="Rossmann-like_a/b/a_fold"/>
</dbReference>
<dbReference type="OrthoDB" id="9777884at2"/>
<accession>K9YSA8</accession>
<keyword evidence="4" id="KW-1185">Reference proteome</keyword>
<dbReference type="EMBL" id="CP003944">
    <property type="protein sequence ID" value="AFZ49003.1"/>
    <property type="molecule type" value="Genomic_DNA"/>
</dbReference>
<dbReference type="Pfam" id="PF00582">
    <property type="entry name" value="Usp"/>
    <property type="match status" value="1"/>
</dbReference>
<dbReference type="KEGG" id="dsl:Dacsa_0189"/>
<reference evidence="3" key="1">
    <citation type="submission" date="2012-04" db="EMBL/GenBank/DDBJ databases">
        <title>Finished genome of Dactylococcopsis salina PCC 8305.</title>
        <authorList>
            <consortium name="US DOE Joint Genome Institute"/>
            <person name="Gugger M."/>
            <person name="Coursin T."/>
            <person name="Rippka R."/>
            <person name="Tandeau De Marsac N."/>
            <person name="Huntemann M."/>
            <person name="Wei C.-L."/>
            <person name="Han J."/>
            <person name="Detter J.C."/>
            <person name="Han C."/>
            <person name="Tapia R."/>
            <person name="Daligault H."/>
            <person name="Chen A."/>
            <person name="Krypides N."/>
            <person name="Mavromatis K."/>
            <person name="Markowitz V."/>
            <person name="Szeto E."/>
            <person name="Ivanova N."/>
            <person name="Ovchinnikova G."/>
            <person name="Pagani I."/>
            <person name="Pati A."/>
            <person name="Goodwin L."/>
            <person name="Peters L."/>
            <person name="Pitluck S."/>
            <person name="Woyke T."/>
            <person name="Kerfeld C."/>
        </authorList>
    </citation>
    <scope>NUCLEOTIDE SEQUENCE [LARGE SCALE GENOMIC DNA]</scope>
    <source>
        <strain evidence="3">PCC 8305</strain>
    </source>
</reference>